<dbReference type="SUPFAM" id="SSF53756">
    <property type="entry name" value="UDP-Glycosyltransferase/glycogen phosphorylase"/>
    <property type="match status" value="1"/>
</dbReference>
<reference evidence="3" key="1">
    <citation type="journal article" date="2014" name="Int. J. Syst. Evol. Microbiol.">
        <title>Complete genome sequence of Corynebacterium casei LMG S-19264T (=DSM 44701T), isolated from a smear-ripened cheese.</title>
        <authorList>
            <consortium name="US DOE Joint Genome Institute (JGI-PGF)"/>
            <person name="Walter F."/>
            <person name="Albersmeier A."/>
            <person name="Kalinowski J."/>
            <person name="Ruckert C."/>
        </authorList>
    </citation>
    <scope>NUCLEOTIDE SEQUENCE</scope>
    <source>
        <strain evidence="3">CGMCC 1.15880</strain>
    </source>
</reference>
<keyword evidence="4" id="KW-1185">Reference proteome</keyword>
<comment type="caution">
    <text evidence="3">The sequence shown here is derived from an EMBL/GenBank/DDBJ whole genome shotgun (WGS) entry which is preliminary data.</text>
</comment>
<dbReference type="AlphaFoldDB" id="A0A916QTH9"/>
<gene>
    <name evidence="3" type="ORF">GCM10011498_07300</name>
</gene>
<feature type="domain" description="Glycosyltransferase subfamily 4-like N-terminal" evidence="2">
    <location>
        <begin position="49"/>
        <end position="222"/>
    </location>
</feature>
<evidence type="ECO:0000259" key="2">
    <source>
        <dbReference type="Pfam" id="PF13439"/>
    </source>
</evidence>
<dbReference type="Pfam" id="PF13439">
    <property type="entry name" value="Glyco_transf_4"/>
    <property type="match status" value="1"/>
</dbReference>
<keyword evidence="3" id="KW-0808">Transferase</keyword>
<name>A0A916QTH9_9RHOB</name>
<dbReference type="InterPro" id="IPR028098">
    <property type="entry name" value="Glyco_trans_4-like_N"/>
</dbReference>
<sequence length="403" mass="44472">MKNNRFTPLREQADLSRGTAAALSAPARLHSTGSQPRVAIIHYWLVGMRGGEKVLESLCRMYPQADIFTHVYTPETISDLINGHSVKTTSVSRLPMAAKMYQKYLPFMPRALEEIDLTGYDLVISSEAGPAKGVIAPPEAPHLCYCHSPMRYLWDQYHTYRNGAGLITRTLMPHLAHGLRSWDVTSAARVDGFVANSNHVAARIRKYWRRDASVVHPPVAVEDFAPVPASDRGDIYLWAGELAAYKRPDIAIEAFRRLNKPLVVIGGPDKTWKKLARSAPDNVTFLGKVPFPVLKDHMARCKALIFPGEEDFGIIPVEAMASGRPVIAYGRGGALDTVVDRQTGLLFQDCSVDGLVEAVKTFEAEKLDDLDPQALTRHAAKFDEAAFQAGIARNLSDLGFAPR</sequence>
<dbReference type="Gene3D" id="3.40.50.2000">
    <property type="entry name" value="Glycogen Phosphorylase B"/>
    <property type="match status" value="2"/>
</dbReference>
<proteinExistence type="predicted"/>
<dbReference type="PANTHER" id="PTHR45947">
    <property type="entry name" value="SULFOQUINOVOSYL TRANSFERASE SQD2"/>
    <property type="match status" value="1"/>
</dbReference>
<dbReference type="PANTHER" id="PTHR45947:SF3">
    <property type="entry name" value="SULFOQUINOVOSYL TRANSFERASE SQD2"/>
    <property type="match status" value="1"/>
</dbReference>
<dbReference type="Pfam" id="PF00534">
    <property type="entry name" value="Glycos_transf_1"/>
    <property type="match status" value="1"/>
</dbReference>
<evidence type="ECO:0000313" key="3">
    <source>
        <dbReference type="EMBL" id="GGA09792.1"/>
    </source>
</evidence>
<evidence type="ECO:0000259" key="1">
    <source>
        <dbReference type="Pfam" id="PF00534"/>
    </source>
</evidence>
<protein>
    <submittedName>
        <fullName evidence="3">Glycosyl transferase</fullName>
    </submittedName>
</protein>
<organism evidence="3 4">
    <name type="scientific">Neptunicoccus cionae</name>
    <dbReference type="NCBI Taxonomy" id="2035344"/>
    <lineage>
        <taxon>Bacteria</taxon>
        <taxon>Pseudomonadati</taxon>
        <taxon>Pseudomonadota</taxon>
        <taxon>Alphaproteobacteria</taxon>
        <taxon>Rhodobacterales</taxon>
        <taxon>Paracoccaceae</taxon>
        <taxon>Neptunicoccus</taxon>
    </lineage>
</organism>
<dbReference type="RefSeq" id="WP_188670998.1">
    <property type="nucleotide sequence ID" value="NZ_BMKA01000001.1"/>
</dbReference>
<dbReference type="GO" id="GO:0016757">
    <property type="term" value="F:glycosyltransferase activity"/>
    <property type="evidence" value="ECO:0007669"/>
    <property type="project" value="InterPro"/>
</dbReference>
<dbReference type="InterPro" id="IPR001296">
    <property type="entry name" value="Glyco_trans_1"/>
</dbReference>
<accession>A0A916QTH9</accession>
<feature type="domain" description="Glycosyl transferase family 1" evidence="1">
    <location>
        <begin position="228"/>
        <end position="366"/>
    </location>
</feature>
<reference evidence="3" key="2">
    <citation type="submission" date="2020-09" db="EMBL/GenBank/DDBJ databases">
        <authorList>
            <person name="Sun Q."/>
            <person name="Zhou Y."/>
        </authorList>
    </citation>
    <scope>NUCLEOTIDE SEQUENCE</scope>
    <source>
        <strain evidence="3">CGMCC 1.15880</strain>
    </source>
</reference>
<evidence type="ECO:0000313" key="4">
    <source>
        <dbReference type="Proteomes" id="UP000628017"/>
    </source>
</evidence>
<dbReference type="EMBL" id="BMKA01000001">
    <property type="protein sequence ID" value="GGA09792.1"/>
    <property type="molecule type" value="Genomic_DNA"/>
</dbReference>
<dbReference type="Proteomes" id="UP000628017">
    <property type="component" value="Unassembled WGS sequence"/>
</dbReference>
<dbReference type="InterPro" id="IPR050194">
    <property type="entry name" value="Glycosyltransferase_grp1"/>
</dbReference>